<feature type="region of interest" description="Disordered" evidence="1">
    <location>
        <begin position="247"/>
        <end position="271"/>
    </location>
</feature>
<dbReference type="AlphaFoldDB" id="G0GB52"/>
<keyword evidence="3" id="KW-1185">Reference proteome</keyword>
<dbReference type="KEGG" id="stq:Spith_0800"/>
<organism evidence="2 3">
    <name type="scientific">Winmispira thermophila (strain ATCC 700085 / DSM 6578 / Z-1203)</name>
    <name type="common">Spirochaeta thermophila</name>
    <dbReference type="NCBI Taxonomy" id="869211"/>
    <lineage>
        <taxon>Bacteria</taxon>
        <taxon>Pseudomonadati</taxon>
        <taxon>Spirochaetota</taxon>
        <taxon>Spirochaetia</taxon>
        <taxon>Winmispirales</taxon>
        <taxon>Winmispiraceae</taxon>
        <taxon>Winmispira</taxon>
    </lineage>
</organism>
<evidence type="ECO:0000313" key="3">
    <source>
        <dbReference type="Proteomes" id="UP000007254"/>
    </source>
</evidence>
<reference evidence="2 3" key="1">
    <citation type="submission" date="2011-06" db="EMBL/GenBank/DDBJ databases">
        <title>The complete genome of Spirochaeta thermophila DSM 6578.</title>
        <authorList>
            <consortium name="US DOE Joint Genome Institute (JGI-PGF)"/>
            <person name="Lucas S."/>
            <person name="Lapidus A."/>
            <person name="Bruce D."/>
            <person name="Goodwin L."/>
            <person name="Pitluck S."/>
            <person name="Peters L."/>
            <person name="Kyrpides N."/>
            <person name="Mavromatis K."/>
            <person name="Ivanova N."/>
            <person name="Mikailova N."/>
            <person name="Pagani I."/>
            <person name="Chertkov O."/>
            <person name="Detter J.C."/>
            <person name="Tapia R."/>
            <person name="Han C."/>
            <person name="Land M."/>
            <person name="Hauser L."/>
            <person name="Markowitz V."/>
            <person name="Cheng J.-F."/>
            <person name="Hugenholtz P."/>
            <person name="Woyke T."/>
            <person name="Wu D."/>
            <person name="Spring S."/>
            <person name="Merkhoffer B."/>
            <person name="Schneider S."/>
            <person name="Klenk H.-P."/>
            <person name="Eisen J.A."/>
        </authorList>
    </citation>
    <scope>NUCLEOTIDE SEQUENCE [LARGE SCALE GENOMIC DNA]</scope>
    <source>
        <strain evidence="3">ATCC 700085 / DSM 6578 / Z-1203</strain>
    </source>
</reference>
<accession>G0GB52</accession>
<evidence type="ECO:0000313" key="2">
    <source>
        <dbReference type="EMBL" id="AEJ61076.1"/>
    </source>
</evidence>
<dbReference type="STRING" id="869211.Spith_0800"/>
<feature type="region of interest" description="Disordered" evidence="1">
    <location>
        <begin position="26"/>
        <end position="49"/>
    </location>
</feature>
<dbReference type="OrthoDB" id="322924at2"/>
<evidence type="ECO:0000256" key="1">
    <source>
        <dbReference type="SAM" id="MobiDB-lite"/>
    </source>
</evidence>
<proteinExistence type="predicted"/>
<name>G0GB52_WINT7</name>
<dbReference type="PROSITE" id="PS51257">
    <property type="entry name" value="PROKAR_LIPOPROTEIN"/>
    <property type="match status" value="1"/>
</dbReference>
<dbReference type="RefSeq" id="WP_014624453.1">
    <property type="nucleotide sequence ID" value="NC_017583.1"/>
</dbReference>
<dbReference type="Proteomes" id="UP000007254">
    <property type="component" value="Chromosome"/>
</dbReference>
<gene>
    <name evidence="2" type="ordered locus">Spith_0800</name>
</gene>
<protein>
    <submittedName>
        <fullName evidence="2">Uncharacterized protein</fullName>
    </submittedName>
</protein>
<dbReference type="HOGENOM" id="CLU_1026389_0_0_12"/>
<dbReference type="EMBL" id="CP002903">
    <property type="protein sequence ID" value="AEJ61076.1"/>
    <property type="molecule type" value="Genomic_DNA"/>
</dbReference>
<sequence>MRRSMLAGGLLVLLLLSGCERLERKSVETAPTGGEPVASAQEEGVSSRNIPREEAPAVVLEAVSIWDSLDKGKKSLATATVGERVTFLGEIKEGVSSSGNKLEYALVRLSDGTQGWAYTGYLALRATLGVITKKVDYYQRPTTLLPSGQLEPFTLIGIGEKKEEGRQQIYFFENSRNVVREAWVMEGFSDRDVDLRLTARYFLILRDEDLPPEERYQKLLELAQESQAEPVSADLVDSLQVKLDELAQELAEEAEETPSPEPSPETTASSM</sequence>
<feature type="compositionally biased region" description="Acidic residues" evidence="1">
    <location>
        <begin position="247"/>
        <end position="258"/>
    </location>
</feature>